<gene>
    <name evidence="2" type="ORF">MtrDRAFT_AC184047g9v2</name>
</gene>
<name>A2Q6H5_MEDTR</name>
<evidence type="ECO:0000256" key="1">
    <source>
        <dbReference type="SAM" id="MobiDB-lite"/>
    </source>
</evidence>
<feature type="compositionally biased region" description="Polar residues" evidence="1">
    <location>
        <begin position="12"/>
        <end position="26"/>
    </location>
</feature>
<accession>A2Q6H5</accession>
<protein>
    <submittedName>
        <fullName evidence="2">Uncharacterized protein</fullName>
    </submittedName>
</protein>
<evidence type="ECO:0000313" key="2">
    <source>
        <dbReference type="EMBL" id="ABN09195.1"/>
    </source>
</evidence>
<dbReference type="EMBL" id="AC184047">
    <property type="protein sequence ID" value="ABN09195.1"/>
    <property type="molecule type" value="Genomic_DNA"/>
</dbReference>
<proteinExistence type="predicted"/>
<feature type="region of interest" description="Disordered" evidence="1">
    <location>
        <begin position="1"/>
        <end position="29"/>
    </location>
</feature>
<sequence>MDTIERYRRNTRSAQPMQRSDEQNMQPRLPLVNEGLRPWIFGHINGL</sequence>
<reference evidence="2" key="2">
    <citation type="submission" date="2007-03" db="EMBL/GenBank/DDBJ databases">
        <authorList>
            <consortium name="The International Medicago Genome Annotation Group"/>
        </authorList>
    </citation>
    <scope>NUCLEOTIDE SEQUENCE</scope>
</reference>
<reference evidence="2" key="1">
    <citation type="submission" date="2006-03" db="EMBL/GenBank/DDBJ databases">
        <authorList>
            <person name="Town C.D."/>
        </authorList>
    </citation>
    <scope>NUCLEOTIDE SEQUENCE</scope>
</reference>
<organism evidence="2">
    <name type="scientific">Medicago truncatula</name>
    <name type="common">Barrel medic</name>
    <name type="synonym">Medicago tribuloides</name>
    <dbReference type="NCBI Taxonomy" id="3880"/>
    <lineage>
        <taxon>Eukaryota</taxon>
        <taxon>Viridiplantae</taxon>
        <taxon>Streptophyta</taxon>
        <taxon>Embryophyta</taxon>
        <taxon>Tracheophyta</taxon>
        <taxon>Spermatophyta</taxon>
        <taxon>Magnoliopsida</taxon>
        <taxon>eudicotyledons</taxon>
        <taxon>Gunneridae</taxon>
        <taxon>Pentapetalae</taxon>
        <taxon>rosids</taxon>
        <taxon>fabids</taxon>
        <taxon>Fabales</taxon>
        <taxon>Fabaceae</taxon>
        <taxon>Papilionoideae</taxon>
        <taxon>50 kb inversion clade</taxon>
        <taxon>NPAAA clade</taxon>
        <taxon>Hologalegina</taxon>
        <taxon>IRL clade</taxon>
        <taxon>Trifolieae</taxon>
        <taxon>Medicago</taxon>
    </lineage>
</organism>
<dbReference type="AlphaFoldDB" id="A2Q6H5"/>